<accession>A0A0F9NT21</accession>
<feature type="transmembrane region" description="Helical" evidence="1">
    <location>
        <begin position="91"/>
        <end position="110"/>
    </location>
</feature>
<evidence type="ECO:0000313" key="2">
    <source>
        <dbReference type="EMBL" id="KKM91990.1"/>
    </source>
</evidence>
<dbReference type="AlphaFoldDB" id="A0A0F9NT21"/>
<organism evidence="2">
    <name type="scientific">marine sediment metagenome</name>
    <dbReference type="NCBI Taxonomy" id="412755"/>
    <lineage>
        <taxon>unclassified sequences</taxon>
        <taxon>metagenomes</taxon>
        <taxon>ecological metagenomes</taxon>
    </lineage>
</organism>
<keyword evidence="1" id="KW-0472">Membrane</keyword>
<gene>
    <name evidence="2" type="ORF">LCGC14_1222980</name>
</gene>
<proteinExistence type="predicted"/>
<reference evidence="2" key="1">
    <citation type="journal article" date="2015" name="Nature">
        <title>Complex archaea that bridge the gap between prokaryotes and eukaryotes.</title>
        <authorList>
            <person name="Spang A."/>
            <person name="Saw J.H."/>
            <person name="Jorgensen S.L."/>
            <person name="Zaremba-Niedzwiedzka K."/>
            <person name="Martijn J."/>
            <person name="Lind A.E."/>
            <person name="van Eijk R."/>
            <person name="Schleper C."/>
            <person name="Guy L."/>
            <person name="Ettema T.J."/>
        </authorList>
    </citation>
    <scope>NUCLEOTIDE SEQUENCE</scope>
</reference>
<sequence>MGKIINNKNPKLVFIVALFLFLLGILPLLQKCIKVTNNTGIINTNKERNLKINDPTEYLIIFPFIIDDNGNVGFAEITLIRFDASNLLFQGYNVFILLVLGVVSIIFLLAKKK</sequence>
<feature type="transmembrane region" description="Helical" evidence="1">
    <location>
        <begin position="12"/>
        <end position="29"/>
    </location>
</feature>
<name>A0A0F9NT21_9ZZZZ</name>
<keyword evidence="1" id="KW-1133">Transmembrane helix</keyword>
<evidence type="ECO:0000256" key="1">
    <source>
        <dbReference type="SAM" id="Phobius"/>
    </source>
</evidence>
<keyword evidence="1" id="KW-0812">Transmembrane</keyword>
<comment type="caution">
    <text evidence="2">The sequence shown here is derived from an EMBL/GenBank/DDBJ whole genome shotgun (WGS) entry which is preliminary data.</text>
</comment>
<protein>
    <submittedName>
        <fullName evidence="2">Uncharacterized protein</fullName>
    </submittedName>
</protein>
<dbReference type="EMBL" id="LAZR01006457">
    <property type="protein sequence ID" value="KKM91990.1"/>
    <property type="molecule type" value="Genomic_DNA"/>
</dbReference>